<feature type="transmembrane region" description="Helical" evidence="1">
    <location>
        <begin position="16"/>
        <end position="36"/>
    </location>
</feature>
<dbReference type="Proteomes" id="UP001205105">
    <property type="component" value="Unassembled WGS sequence"/>
</dbReference>
<dbReference type="EMBL" id="JADXDR010000010">
    <property type="protein sequence ID" value="KAI7846085.1"/>
    <property type="molecule type" value="Genomic_DNA"/>
</dbReference>
<name>A0AAD5DXZ8_9CHLO</name>
<reference evidence="2" key="1">
    <citation type="submission" date="2020-11" db="EMBL/GenBank/DDBJ databases">
        <title>Chlorella ohadii genome sequencing and assembly.</title>
        <authorList>
            <person name="Murik O."/>
            <person name="Treves H."/>
            <person name="Kedem I."/>
            <person name="Shotland Y."/>
            <person name="Kaplan A."/>
        </authorList>
    </citation>
    <scope>NUCLEOTIDE SEQUENCE</scope>
    <source>
        <strain evidence="2">1</strain>
    </source>
</reference>
<feature type="transmembrane region" description="Helical" evidence="1">
    <location>
        <begin position="316"/>
        <end position="337"/>
    </location>
</feature>
<evidence type="ECO:0000313" key="2">
    <source>
        <dbReference type="EMBL" id="KAI7846085.1"/>
    </source>
</evidence>
<organism evidence="2 3">
    <name type="scientific">Chlorella ohadii</name>
    <dbReference type="NCBI Taxonomy" id="2649997"/>
    <lineage>
        <taxon>Eukaryota</taxon>
        <taxon>Viridiplantae</taxon>
        <taxon>Chlorophyta</taxon>
        <taxon>core chlorophytes</taxon>
        <taxon>Trebouxiophyceae</taxon>
        <taxon>Chlorellales</taxon>
        <taxon>Chlorellaceae</taxon>
        <taxon>Chlorella clade</taxon>
        <taxon>Chlorella</taxon>
    </lineage>
</organism>
<gene>
    <name evidence="2" type="ORF">COHA_000451</name>
</gene>
<dbReference type="AlphaFoldDB" id="A0AAD5DXZ8"/>
<feature type="transmembrane region" description="Helical" evidence="1">
    <location>
        <begin position="282"/>
        <end position="304"/>
    </location>
</feature>
<feature type="transmembrane region" description="Helical" evidence="1">
    <location>
        <begin position="105"/>
        <end position="127"/>
    </location>
</feature>
<comment type="caution">
    <text evidence="2">The sequence shown here is derived from an EMBL/GenBank/DDBJ whole genome shotgun (WGS) entry which is preliminary data.</text>
</comment>
<keyword evidence="1" id="KW-0812">Transmembrane</keyword>
<keyword evidence="3" id="KW-1185">Reference proteome</keyword>
<protein>
    <recommendedName>
        <fullName evidence="4">Phospholipid/glycerol acyltransferase domain-containing protein</fullName>
    </recommendedName>
</protein>
<keyword evidence="1" id="KW-1133">Transmembrane helix</keyword>
<keyword evidence="1" id="KW-0472">Membrane</keyword>
<accession>A0AAD5DXZ8</accession>
<proteinExistence type="predicted"/>
<evidence type="ECO:0000313" key="3">
    <source>
        <dbReference type="Proteomes" id="UP001205105"/>
    </source>
</evidence>
<sequence>MGVPHFLAKACRWPTFLGSIILLYWSVAFIAISGHLKWWRLRGRRNDVLAWSEGMKWWVRCRVLKVGTTDLYRQPCVYLFNHRSWGDFIVDQYVTEGRSLFMSRLAVLSVFPTFIYSLVILKSIILFKRGSIANKERFNAWIDKQRAGSPQTGLAVYPECPRYNRVQVFCPPTSLQQGHRSTLGESLPLKRGMLHYAYSRKLPVQIVIGANKEAIIAEKRCTARLGQTALVGYSEPIITADFPDFESFWAKVQEAWDAQWQAVFGAEWDGLPELEVQEPVTYYPLSITLPMLGMTWLNLGLFAYTCLLTFRAARWVFALFGPAQPLALAAAAAYLALSFRLYSQPVNALAAMRTQRGHPGKLAQSEANLAALDGSVRKDS</sequence>
<evidence type="ECO:0008006" key="4">
    <source>
        <dbReference type="Google" id="ProtNLM"/>
    </source>
</evidence>
<evidence type="ECO:0000256" key="1">
    <source>
        <dbReference type="SAM" id="Phobius"/>
    </source>
</evidence>